<proteinExistence type="predicted"/>
<dbReference type="Proteomes" id="UP000634660">
    <property type="component" value="Unassembled WGS sequence"/>
</dbReference>
<organism evidence="1 2">
    <name type="scientific">Streptomyces subrutilus</name>
    <dbReference type="NCBI Taxonomy" id="36818"/>
    <lineage>
        <taxon>Bacteria</taxon>
        <taxon>Bacillati</taxon>
        <taxon>Actinomycetota</taxon>
        <taxon>Actinomycetes</taxon>
        <taxon>Kitasatosporales</taxon>
        <taxon>Streptomycetaceae</taxon>
        <taxon>Streptomyces</taxon>
    </lineage>
</organism>
<accession>A0A918RK54</accession>
<dbReference type="AlphaFoldDB" id="A0A918RK54"/>
<protein>
    <submittedName>
        <fullName evidence="1">Uncharacterized protein</fullName>
    </submittedName>
</protein>
<gene>
    <name evidence="1" type="ORF">GCM10010371_67240</name>
</gene>
<dbReference type="EMBL" id="BMVX01000047">
    <property type="protein sequence ID" value="GGZ98080.1"/>
    <property type="molecule type" value="Genomic_DNA"/>
</dbReference>
<evidence type="ECO:0000313" key="1">
    <source>
        <dbReference type="EMBL" id="GGZ98080.1"/>
    </source>
</evidence>
<reference evidence="1" key="2">
    <citation type="submission" date="2020-09" db="EMBL/GenBank/DDBJ databases">
        <authorList>
            <person name="Sun Q."/>
            <person name="Ohkuma M."/>
        </authorList>
    </citation>
    <scope>NUCLEOTIDE SEQUENCE</scope>
    <source>
        <strain evidence="1">JCM 4834</strain>
    </source>
</reference>
<name>A0A918RK54_9ACTN</name>
<sequence length="91" mass="9824">MDLIAKVACRRCPTAVELTIRSAEHAKSEVEAAGWTDHPSGYGHLCPTCSKPPAERPGPYVPDPSSHGWSAWMIMPMLRAGGFSHEPGRAL</sequence>
<evidence type="ECO:0000313" key="2">
    <source>
        <dbReference type="Proteomes" id="UP000634660"/>
    </source>
</evidence>
<dbReference type="RefSeq" id="WP_229886952.1">
    <property type="nucleotide sequence ID" value="NZ_BMVX01000047.1"/>
</dbReference>
<reference evidence="1" key="1">
    <citation type="journal article" date="2014" name="Int. J. Syst. Evol. Microbiol.">
        <title>Complete genome sequence of Corynebacterium casei LMG S-19264T (=DSM 44701T), isolated from a smear-ripened cheese.</title>
        <authorList>
            <consortium name="US DOE Joint Genome Institute (JGI-PGF)"/>
            <person name="Walter F."/>
            <person name="Albersmeier A."/>
            <person name="Kalinowski J."/>
            <person name="Ruckert C."/>
        </authorList>
    </citation>
    <scope>NUCLEOTIDE SEQUENCE</scope>
    <source>
        <strain evidence="1">JCM 4834</strain>
    </source>
</reference>
<comment type="caution">
    <text evidence="1">The sequence shown here is derived from an EMBL/GenBank/DDBJ whole genome shotgun (WGS) entry which is preliminary data.</text>
</comment>